<evidence type="ECO:0000256" key="1">
    <source>
        <dbReference type="SAM" id="MobiDB-lite"/>
    </source>
</evidence>
<feature type="region of interest" description="Disordered" evidence="1">
    <location>
        <begin position="108"/>
        <end position="129"/>
    </location>
</feature>
<dbReference type="VEuPathDB" id="FungiDB:TMP_pram14567_1"/>
<organism evidence="2 3">
    <name type="scientific">Phytophthora ramorum</name>
    <name type="common">Sudden oak death agent</name>
    <dbReference type="NCBI Taxonomy" id="164328"/>
    <lineage>
        <taxon>Eukaryota</taxon>
        <taxon>Sar</taxon>
        <taxon>Stramenopiles</taxon>
        <taxon>Oomycota</taxon>
        <taxon>Peronosporomycetes</taxon>
        <taxon>Peronosporales</taxon>
        <taxon>Peronosporaceae</taxon>
        <taxon>Phytophthora</taxon>
    </lineage>
</organism>
<feature type="compositionally biased region" description="Low complexity" evidence="1">
    <location>
        <begin position="1"/>
        <end position="21"/>
    </location>
</feature>
<keyword evidence="3" id="KW-1185">Reference proteome</keyword>
<dbReference type="EMBL" id="DS566071">
    <property type="status" value="NOT_ANNOTATED_CDS"/>
    <property type="molecule type" value="Genomic_DNA"/>
</dbReference>
<dbReference type="AlphaFoldDB" id="H3GY77"/>
<dbReference type="VEuPathDB" id="FungiDB:KRP23_12771"/>
<dbReference type="Proteomes" id="UP000005238">
    <property type="component" value="Unassembled WGS sequence"/>
</dbReference>
<feature type="compositionally biased region" description="Acidic residues" evidence="1">
    <location>
        <begin position="22"/>
        <end position="32"/>
    </location>
</feature>
<sequence>MVLTRAQARAQAAARSQAAAQDDVEIDGDIDDGEIHDAAADGEIGAAGDDAKKDVDRCINTLQSKDSQSGDDAVRHEGGPAEQPEASQYSIEHSLQSAVEAICKTIKEENPNDTLRARLEQRQRQWQRL</sequence>
<feature type="region of interest" description="Disordered" evidence="1">
    <location>
        <begin position="1"/>
        <end position="90"/>
    </location>
</feature>
<accession>H3GY77</accession>
<proteinExistence type="predicted"/>
<name>H3GY77_PHYRM</name>
<dbReference type="InParanoid" id="H3GY77"/>
<feature type="compositionally biased region" description="Basic and acidic residues" evidence="1">
    <location>
        <begin position="108"/>
        <end position="123"/>
    </location>
</feature>
<dbReference type="HOGENOM" id="CLU_149660_0_0_1"/>
<evidence type="ECO:0000313" key="2">
    <source>
        <dbReference type="EnsemblProtists" id="Phyra82626"/>
    </source>
</evidence>
<reference evidence="3" key="1">
    <citation type="journal article" date="2006" name="Science">
        <title>Phytophthora genome sequences uncover evolutionary origins and mechanisms of pathogenesis.</title>
        <authorList>
            <person name="Tyler B.M."/>
            <person name="Tripathy S."/>
            <person name="Zhang X."/>
            <person name="Dehal P."/>
            <person name="Jiang R.H."/>
            <person name="Aerts A."/>
            <person name="Arredondo F.D."/>
            <person name="Baxter L."/>
            <person name="Bensasson D."/>
            <person name="Beynon J.L."/>
            <person name="Chapman J."/>
            <person name="Damasceno C.M."/>
            <person name="Dorrance A.E."/>
            <person name="Dou D."/>
            <person name="Dickerman A.W."/>
            <person name="Dubchak I.L."/>
            <person name="Garbelotto M."/>
            <person name="Gijzen M."/>
            <person name="Gordon S.G."/>
            <person name="Govers F."/>
            <person name="Grunwald N.J."/>
            <person name="Huang W."/>
            <person name="Ivors K.L."/>
            <person name="Jones R.W."/>
            <person name="Kamoun S."/>
            <person name="Krampis K."/>
            <person name="Lamour K.H."/>
            <person name="Lee M.K."/>
            <person name="McDonald W.H."/>
            <person name="Medina M."/>
            <person name="Meijer H.J."/>
            <person name="Nordberg E.K."/>
            <person name="Maclean D.J."/>
            <person name="Ospina-Giraldo M.D."/>
            <person name="Morris P.F."/>
            <person name="Phuntumart V."/>
            <person name="Putnam N.H."/>
            <person name="Rash S."/>
            <person name="Rose J.K."/>
            <person name="Sakihama Y."/>
            <person name="Salamov A.A."/>
            <person name="Savidor A."/>
            <person name="Scheuring C.F."/>
            <person name="Smith B.M."/>
            <person name="Sobral B.W."/>
            <person name="Terry A."/>
            <person name="Torto-Alalibo T.A."/>
            <person name="Win J."/>
            <person name="Xu Z."/>
            <person name="Zhang H."/>
            <person name="Grigoriev I.V."/>
            <person name="Rokhsar D.S."/>
            <person name="Boore J.L."/>
        </authorList>
    </citation>
    <scope>NUCLEOTIDE SEQUENCE [LARGE SCALE GENOMIC DNA]</scope>
    <source>
        <strain evidence="3">Pr102</strain>
    </source>
</reference>
<evidence type="ECO:0000313" key="3">
    <source>
        <dbReference type="Proteomes" id="UP000005238"/>
    </source>
</evidence>
<reference evidence="2" key="2">
    <citation type="submission" date="2015-06" db="UniProtKB">
        <authorList>
            <consortium name="EnsemblProtists"/>
        </authorList>
    </citation>
    <scope>IDENTIFICATION</scope>
    <source>
        <strain evidence="2">Pr102</strain>
    </source>
</reference>
<protein>
    <submittedName>
        <fullName evidence="2">Uncharacterized protein</fullName>
    </submittedName>
</protein>
<dbReference type="EnsemblProtists" id="Phyra82626">
    <property type="protein sequence ID" value="Phyra82626"/>
    <property type="gene ID" value="Phyra82626"/>
</dbReference>